<accession>A0A1D2A5H7</accession>
<reference evidence="2" key="1">
    <citation type="submission" date="2015-08" db="EMBL/GenBank/DDBJ databases">
        <authorList>
            <person name="Babu N.S."/>
            <person name="Beckwith C.J."/>
            <person name="Beseler K.G."/>
            <person name="Brison A."/>
            <person name="Carone J.V."/>
            <person name="Caskin T.P."/>
            <person name="Diamond M."/>
            <person name="Durham M.E."/>
            <person name="Foxe J.M."/>
            <person name="Go M."/>
            <person name="Henderson B.A."/>
            <person name="Jones I.B."/>
            <person name="McGettigan J.A."/>
            <person name="Micheletti S.J."/>
            <person name="Nasrallah M.E."/>
            <person name="Ortiz D."/>
            <person name="Piller C.R."/>
            <person name="Privatt S.R."/>
            <person name="Schneider S.L."/>
            <person name="Sharp S."/>
            <person name="Smith T.C."/>
            <person name="Stanton J.D."/>
            <person name="Ullery H.E."/>
            <person name="Wilson R.J."/>
            <person name="Serrano M.G."/>
            <person name="Buck G."/>
            <person name="Lee V."/>
            <person name="Wang Y."/>
            <person name="Carvalho R."/>
            <person name="Voegtly L."/>
            <person name="Shi R."/>
            <person name="Duckworth R."/>
            <person name="Johnson A."/>
            <person name="Loviza R."/>
            <person name="Walstead R."/>
            <person name="Shah Z."/>
            <person name="Kiflezghi M."/>
            <person name="Wade K."/>
            <person name="Ball S.L."/>
            <person name="Bradley K.W."/>
            <person name="Asai D.J."/>
            <person name="Bowman C.A."/>
            <person name="Russell D.A."/>
            <person name="Pope W.H."/>
            <person name="Jacobs-Sera D."/>
            <person name="Hendrix R.W."/>
            <person name="Hatfull G.F."/>
        </authorList>
    </citation>
    <scope>NUCLEOTIDE SEQUENCE</scope>
</reference>
<feature type="non-terminal residue" evidence="2">
    <location>
        <position position="1"/>
    </location>
</feature>
<gene>
    <name evidence="2" type="ORF">g.20868</name>
</gene>
<dbReference type="EMBL" id="GDKF01004163">
    <property type="protein sequence ID" value="JAT74459.1"/>
    <property type="molecule type" value="Transcribed_RNA"/>
</dbReference>
<name>A0A1D2A5H7_AUXPR</name>
<proteinExistence type="predicted"/>
<feature type="region of interest" description="Disordered" evidence="1">
    <location>
        <begin position="1"/>
        <end position="35"/>
    </location>
</feature>
<feature type="region of interest" description="Disordered" evidence="1">
    <location>
        <begin position="136"/>
        <end position="163"/>
    </location>
</feature>
<sequence length="266" mass="28929">RSPHTYIVPASVGPPLKATRRQGDTDTPWAPQVVPDTAMSVGDTAEDWEVLTGVDDSEAGTEPPRSPGPSLLDLGEDGPQEALPRLCPPLSPDQGLLVEVVTPQGWEGDVKEAADPADLAQKDLTASFVQVTTPPCAAQAPRSGATPDAFEARDRCERGEDDAELTDRPLRVLRAEEVASLHASIDRAEKRALATEKQLASARDRLRRRDLQLQCESFDAWRLRRVALLAFSTLAFLGLRSVLTHEAVVRTSIAPRQPTRSMDTLF</sequence>
<protein>
    <submittedName>
        <fullName evidence="2">Uncharacterized protein</fullName>
    </submittedName>
</protein>
<evidence type="ECO:0000256" key="1">
    <source>
        <dbReference type="SAM" id="MobiDB-lite"/>
    </source>
</evidence>
<evidence type="ECO:0000313" key="2">
    <source>
        <dbReference type="EMBL" id="JAT74459.1"/>
    </source>
</evidence>
<feature type="region of interest" description="Disordered" evidence="1">
    <location>
        <begin position="52"/>
        <end position="84"/>
    </location>
</feature>
<dbReference type="AlphaFoldDB" id="A0A1D2A5H7"/>
<organism evidence="2">
    <name type="scientific">Auxenochlorella protothecoides</name>
    <name type="common">Green microalga</name>
    <name type="synonym">Chlorella protothecoides</name>
    <dbReference type="NCBI Taxonomy" id="3075"/>
    <lineage>
        <taxon>Eukaryota</taxon>
        <taxon>Viridiplantae</taxon>
        <taxon>Chlorophyta</taxon>
        <taxon>core chlorophytes</taxon>
        <taxon>Trebouxiophyceae</taxon>
        <taxon>Chlorellales</taxon>
        <taxon>Chlorellaceae</taxon>
        <taxon>Auxenochlorella</taxon>
    </lineage>
</organism>